<proteinExistence type="predicted"/>
<dbReference type="GO" id="GO:0005634">
    <property type="term" value="C:nucleus"/>
    <property type="evidence" value="ECO:0007669"/>
    <property type="project" value="UniProtKB-SubCell"/>
</dbReference>
<feature type="domain" description="MADF" evidence="3">
    <location>
        <begin position="5"/>
        <end position="97"/>
    </location>
</feature>
<protein>
    <submittedName>
        <fullName evidence="6">Uncharacterized protein LOC115879266</fullName>
    </submittedName>
</protein>
<dbReference type="SMART" id="SM00595">
    <property type="entry name" value="MADF"/>
    <property type="match status" value="1"/>
</dbReference>
<dbReference type="InterPro" id="IPR039353">
    <property type="entry name" value="TF_Adf1"/>
</dbReference>
<evidence type="ECO:0000259" key="4">
    <source>
        <dbReference type="PROSITE" id="PS51031"/>
    </source>
</evidence>
<dbReference type="AlphaFoldDB" id="A0A6J2XK09"/>
<dbReference type="PANTHER" id="PTHR12243">
    <property type="entry name" value="MADF DOMAIN TRANSCRIPTION FACTOR"/>
    <property type="match status" value="1"/>
</dbReference>
<keyword evidence="5" id="KW-1185">Reference proteome</keyword>
<evidence type="ECO:0000256" key="1">
    <source>
        <dbReference type="PROSITE-ProRule" id="PRU00371"/>
    </source>
</evidence>
<evidence type="ECO:0000313" key="6">
    <source>
        <dbReference type="RefSeq" id="XP_030751838.1"/>
    </source>
</evidence>
<dbReference type="PROSITE" id="PS51031">
    <property type="entry name" value="BESS"/>
    <property type="match status" value="1"/>
</dbReference>
<dbReference type="GO" id="GO:0005667">
    <property type="term" value="C:transcription regulator complex"/>
    <property type="evidence" value="ECO:0007669"/>
    <property type="project" value="TreeGrafter"/>
</dbReference>
<name>A0A6J2XK09_SITOR</name>
<comment type="subcellular location">
    <subcellularLocation>
        <location evidence="1">Nucleus</location>
    </subcellularLocation>
</comment>
<dbReference type="KEGG" id="soy:115879266"/>
<dbReference type="InParanoid" id="A0A6J2XK09"/>
<evidence type="ECO:0000259" key="3">
    <source>
        <dbReference type="PROSITE" id="PS51029"/>
    </source>
</evidence>
<gene>
    <name evidence="6" type="primary">LOC115879266</name>
</gene>
<dbReference type="InterPro" id="IPR006578">
    <property type="entry name" value="MADF-dom"/>
</dbReference>
<keyword evidence="1" id="KW-0539">Nucleus</keyword>
<dbReference type="Pfam" id="PF02944">
    <property type="entry name" value="BESS"/>
    <property type="match status" value="1"/>
</dbReference>
<feature type="compositionally biased region" description="Acidic residues" evidence="2">
    <location>
        <begin position="124"/>
        <end position="137"/>
    </location>
</feature>
<feature type="region of interest" description="Disordered" evidence="2">
    <location>
        <begin position="103"/>
        <end position="142"/>
    </location>
</feature>
<dbReference type="Pfam" id="PF10545">
    <property type="entry name" value="MADF_DNA_bdg"/>
    <property type="match status" value="1"/>
</dbReference>
<feature type="domain" description="BESS" evidence="4">
    <location>
        <begin position="180"/>
        <end position="219"/>
    </location>
</feature>
<dbReference type="OrthoDB" id="5803771at2759"/>
<dbReference type="GeneID" id="115879266"/>
<dbReference type="InterPro" id="IPR004210">
    <property type="entry name" value="BESS_motif"/>
</dbReference>
<dbReference type="GO" id="GO:0003677">
    <property type="term" value="F:DNA binding"/>
    <property type="evidence" value="ECO:0007669"/>
    <property type="project" value="InterPro"/>
</dbReference>
<dbReference type="RefSeq" id="XP_030751838.1">
    <property type="nucleotide sequence ID" value="XM_030895978.1"/>
</dbReference>
<dbReference type="GO" id="GO:0006357">
    <property type="term" value="P:regulation of transcription by RNA polymerase II"/>
    <property type="evidence" value="ECO:0007669"/>
    <property type="project" value="TreeGrafter"/>
</dbReference>
<organism evidence="5 6">
    <name type="scientific">Sitophilus oryzae</name>
    <name type="common">Rice weevil</name>
    <name type="synonym">Curculio oryzae</name>
    <dbReference type="NCBI Taxonomy" id="7048"/>
    <lineage>
        <taxon>Eukaryota</taxon>
        <taxon>Metazoa</taxon>
        <taxon>Ecdysozoa</taxon>
        <taxon>Arthropoda</taxon>
        <taxon>Hexapoda</taxon>
        <taxon>Insecta</taxon>
        <taxon>Pterygota</taxon>
        <taxon>Neoptera</taxon>
        <taxon>Endopterygota</taxon>
        <taxon>Coleoptera</taxon>
        <taxon>Polyphaga</taxon>
        <taxon>Cucujiformia</taxon>
        <taxon>Curculionidae</taxon>
        <taxon>Dryophthorinae</taxon>
        <taxon>Sitophilus</taxon>
    </lineage>
</organism>
<accession>A0A6J2XK09</accession>
<sequence length="260" mass="30304">MDKDLLIATVFEKTPVWDKKHKLHSNRTVVDKCWKEISVEMNEDEVKLRKQWKYLRDQYSVELGKHPLPRSGDAAEDTFTSKWRYFPQLHFLKDVVKPRVSSGNLSSTQSSQVTFKEESQSSVEFDENGGDEEDFDSSEQVVAKKRRGKDTYQESILDIERRNVEYYLESEAKQNSIDQEDEHLSFFKSLLPHVRKIPENRLLSFRCRIQEIVDQFAYQLNIHSTPSSAVLLHSDVPSPGYHIVDSIHQSVPSRQQSSQQ</sequence>
<evidence type="ECO:0000256" key="2">
    <source>
        <dbReference type="SAM" id="MobiDB-lite"/>
    </source>
</evidence>
<dbReference type="PROSITE" id="PS51029">
    <property type="entry name" value="MADF"/>
    <property type="match status" value="1"/>
</dbReference>
<reference evidence="6" key="1">
    <citation type="submission" date="2025-08" db="UniProtKB">
        <authorList>
            <consortium name="RefSeq"/>
        </authorList>
    </citation>
    <scope>IDENTIFICATION</scope>
    <source>
        <tissue evidence="6">Gonads</tissue>
    </source>
</reference>
<evidence type="ECO:0000313" key="5">
    <source>
        <dbReference type="Proteomes" id="UP000504635"/>
    </source>
</evidence>
<dbReference type="PANTHER" id="PTHR12243:SF64">
    <property type="entry name" value="DORSAL INTERACTING PROTEIN 3-RELATED"/>
    <property type="match status" value="1"/>
</dbReference>
<dbReference type="Proteomes" id="UP000504635">
    <property type="component" value="Unplaced"/>
</dbReference>